<organism evidence="3">
    <name type="scientific">Arion vulgaris</name>
    <dbReference type="NCBI Taxonomy" id="1028688"/>
    <lineage>
        <taxon>Eukaryota</taxon>
        <taxon>Metazoa</taxon>
        <taxon>Spiralia</taxon>
        <taxon>Lophotrochozoa</taxon>
        <taxon>Mollusca</taxon>
        <taxon>Gastropoda</taxon>
        <taxon>Heterobranchia</taxon>
        <taxon>Euthyneura</taxon>
        <taxon>Panpulmonata</taxon>
        <taxon>Eupulmonata</taxon>
        <taxon>Stylommatophora</taxon>
        <taxon>Helicina</taxon>
        <taxon>Arionoidea</taxon>
        <taxon>Arionidae</taxon>
        <taxon>Arion</taxon>
    </lineage>
</organism>
<feature type="compositionally biased region" description="Basic and acidic residues" evidence="2">
    <location>
        <begin position="159"/>
        <end position="183"/>
    </location>
</feature>
<feature type="compositionally biased region" description="Basic and acidic residues" evidence="2">
    <location>
        <begin position="19"/>
        <end position="28"/>
    </location>
</feature>
<gene>
    <name evidence="3" type="primary">ORF166411</name>
</gene>
<feature type="non-terminal residue" evidence="3">
    <location>
        <position position="645"/>
    </location>
</feature>
<feature type="coiled-coil region" evidence="1">
    <location>
        <begin position="561"/>
        <end position="645"/>
    </location>
</feature>
<sequence length="645" mass="73882">QEQELSQSKSLLSQMQDSVQEKDGEIEDLKESLKQQKADIEVQEQNLHSQISGLDRQIEDYKNKIVEMTAVLDNTQQTNEVMAAHNESLKQELAQQGVHISELNDIVDNLKTQVESSKVNVQSDNNEEVESLRSSLAEFQQQVEDHRLIINTLEQNVHQQKDLENETEADQKSHTEPSEDVNKKLSSYETMIEELNNEIVYLKDKSQLTEESFISNSEYLKTSLDKISYDKATLEEERNHLKLELDNQLEISKKTQEVVSEKLSQVENLQTAYENLQSNLLTISSEKENLLVLVDSLRGEIEGLERVIAESQFAELTAKDEVSKLKNETQQLTTVVANLEQKLLDVEHNSITHVSELNMSTSESTSENSIEWNNQIVAEKSTVAVEHLQRAVDSPIQETALQKFSAEQSQKLKMAEENLKQVQSEYEKTKSRLKVSEVKCEKMLLKLKTFKDKNDKLQIQVDGFQQKLGLQEGSPKRDGNLREERRRLEEQVTVLNNRLRDVETHNGKLIHDNSTLRGQLKNIEAASRDQVKLQDITAELSRTQSELEVRNVSLNSANILTVELQETIDGMKEELQQKISEVRDLKSELLQQVQSGDFVLNESLVDLQKSVIRKTEEVDELNRKLEEEIESNALLRSEVAQLQLE</sequence>
<reference evidence="3" key="1">
    <citation type="submission" date="2014-12" db="EMBL/GenBank/DDBJ databases">
        <title>Insight into the proteome of Arion vulgaris.</title>
        <authorList>
            <person name="Aradska J."/>
            <person name="Bulat T."/>
            <person name="Smidak R."/>
            <person name="Sarate P."/>
            <person name="Gangsoo J."/>
            <person name="Sialana F."/>
            <person name="Bilban M."/>
            <person name="Lubec G."/>
        </authorList>
    </citation>
    <scope>NUCLEOTIDE SEQUENCE</scope>
    <source>
        <tissue evidence="3">Skin</tissue>
    </source>
</reference>
<protein>
    <submittedName>
        <fullName evidence="3">Uncharacterized protein</fullName>
    </submittedName>
</protein>
<keyword evidence="1" id="KW-0175">Coiled coil</keyword>
<name>A0A0B7B8N1_9EUPU</name>
<feature type="non-terminal residue" evidence="3">
    <location>
        <position position="1"/>
    </location>
</feature>
<proteinExistence type="predicted"/>
<feature type="compositionally biased region" description="Low complexity" evidence="2">
    <location>
        <begin position="1"/>
        <end position="18"/>
    </location>
</feature>
<evidence type="ECO:0000256" key="1">
    <source>
        <dbReference type="SAM" id="Coils"/>
    </source>
</evidence>
<dbReference type="AlphaFoldDB" id="A0A0B7B8N1"/>
<evidence type="ECO:0000256" key="2">
    <source>
        <dbReference type="SAM" id="MobiDB-lite"/>
    </source>
</evidence>
<feature type="region of interest" description="Disordered" evidence="2">
    <location>
        <begin position="1"/>
        <end position="28"/>
    </location>
</feature>
<feature type="coiled-coil region" evidence="1">
    <location>
        <begin position="405"/>
        <end position="505"/>
    </location>
</feature>
<evidence type="ECO:0000313" key="3">
    <source>
        <dbReference type="EMBL" id="CEK88671.1"/>
    </source>
</evidence>
<dbReference type="EMBL" id="HACG01041806">
    <property type="protein sequence ID" value="CEK88671.1"/>
    <property type="molecule type" value="Transcribed_RNA"/>
</dbReference>
<feature type="region of interest" description="Disordered" evidence="2">
    <location>
        <begin position="159"/>
        <end position="184"/>
    </location>
</feature>
<accession>A0A0B7B8N1</accession>